<name>A0A1X7TL43_AMPQE</name>
<feature type="chain" id="PRO_5013344633" description="Fibrinogen C-terminal domain-containing protein" evidence="1">
    <location>
        <begin position="23"/>
        <end position="92"/>
    </location>
</feature>
<accession>A0A1X7TL43</accession>
<dbReference type="InParanoid" id="A0A1X7TL43"/>
<organism evidence="2">
    <name type="scientific">Amphimedon queenslandica</name>
    <name type="common">Sponge</name>
    <dbReference type="NCBI Taxonomy" id="400682"/>
    <lineage>
        <taxon>Eukaryota</taxon>
        <taxon>Metazoa</taxon>
        <taxon>Porifera</taxon>
        <taxon>Demospongiae</taxon>
        <taxon>Heteroscleromorpha</taxon>
        <taxon>Haplosclerida</taxon>
        <taxon>Niphatidae</taxon>
        <taxon>Amphimedon</taxon>
    </lineage>
</organism>
<feature type="signal peptide" evidence="1">
    <location>
        <begin position="1"/>
        <end position="22"/>
    </location>
</feature>
<evidence type="ECO:0008006" key="3">
    <source>
        <dbReference type="Google" id="ProtNLM"/>
    </source>
</evidence>
<dbReference type="InterPro" id="IPR036056">
    <property type="entry name" value="Fibrinogen-like_C"/>
</dbReference>
<evidence type="ECO:0000313" key="2">
    <source>
        <dbReference type="EnsemblMetazoa" id="Aqu2.1.15352_001"/>
    </source>
</evidence>
<dbReference type="SUPFAM" id="SSF56496">
    <property type="entry name" value="Fibrinogen C-terminal domain-like"/>
    <property type="match status" value="1"/>
</dbReference>
<reference evidence="2" key="1">
    <citation type="submission" date="2017-05" db="UniProtKB">
        <authorList>
            <consortium name="EnsemblMetazoa"/>
        </authorList>
    </citation>
    <scope>IDENTIFICATION</scope>
</reference>
<proteinExistence type="predicted"/>
<dbReference type="AlphaFoldDB" id="A0A1X7TL43"/>
<sequence length="92" mass="10177">MLAGKLMYSLMIIIVIINTVNGNCPDDEPPPPPSPIPEVPYVISRKFYSPSNTSVNDAPVCAMARDCKEWYDLGAQTNGIYTVKPDDDEPFQ</sequence>
<dbReference type="EnsemblMetazoa" id="Aqu2.1.15352_001">
    <property type="protein sequence ID" value="Aqu2.1.15352_001"/>
    <property type="gene ID" value="Aqu2.1.15352"/>
</dbReference>
<evidence type="ECO:0000256" key="1">
    <source>
        <dbReference type="SAM" id="SignalP"/>
    </source>
</evidence>
<keyword evidence="1" id="KW-0732">Signal</keyword>
<protein>
    <recommendedName>
        <fullName evidence="3">Fibrinogen C-terminal domain-containing protein</fullName>
    </recommendedName>
</protein>